<reference evidence="10 11" key="1">
    <citation type="submission" date="2016-10" db="EMBL/GenBank/DDBJ databases">
        <authorList>
            <person name="de Groot N.N."/>
        </authorList>
    </citation>
    <scope>NUCLEOTIDE SEQUENCE [LARGE SCALE GENOMIC DNA]</scope>
    <source>
        <strain evidence="10 11">DSM 27078</strain>
    </source>
</reference>
<evidence type="ECO:0000313" key="11">
    <source>
        <dbReference type="Proteomes" id="UP000198648"/>
    </source>
</evidence>
<dbReference type="CDD" id="cd07023">
    <property type="entry name" value="S49_Sppa_N_C"/>
    <property type="match status" value="1"/>
</dbReference>
<dbReference type="PIRSF" id="PIRSF001217">
    <property type="entry name" value="Protease_4_SppA"/>
    <property type="match status" value="1"/>
</dbReference>
<accession>A0A1H9AL13</accession>
<protein>
    <submittedName>
        <fullName evidence="10">Protease-4</fullName>
    </submittedName>
</protein>
<keyword evidence="11" id="KW-1185">Reference proteome</keyword>
<evidence type="ECO:0000256" key="1">
    <source>
        <dbReference type="ARBA" id="ARBA00004370"/>
    </source>
</evidence>
<feature type="domain" description="Peptidase S49" evidence="9">
    <location>
        <begin position="123"/>
        <end position="276"/>
    </location>
</feature>
<evidence type="ECO:0000256" key="4">
    <source>
        <dbReference type="ARBA" id="ARBA00022801"/>
    </source>
</evidence>
<dbReference type="InterPro" id="IPR004634">
    <property type="entry name" value="Pept_S49_pIV"/>
</dbReference>
<dbReference type="PANTHER" id="PTHR33209:SF1">
    <property type="entry name" value="PEPTIDASE S49 DOMAIN-CONTAINING PROTEIN"/>
    <property type="match status" value="1"/>
</dbReference>
<dbReference type="GO" id="GO:0006465">
    <property type="term" value="P:signal peptide processing"/>
    <property type="evidence" value="ECO:0007669"/>
    <property type="project" value="InterPro"/>
</dbReference>
<evidence type="ECO:0000313" key="10">
    <source>
        <dbReference type="EMBL" id="SEP77201.1"/>
    </source>
</evidence>
<dbReference type="Gene3D" id="3.90.226.10">
    <property type="entry name" value="2-enoyl-CoA Hydratase, Chain A, domain 1"/>
    <property type="match status" value="3"/>
</dbReference>
<comment type="subcellular location">
    <subcellularLocation>
        <location evidence="1">Membrane</location>
    </subcellularLocation>
</comment>
<keyword evidence="8" id="KW-1133">Transmembrane helix</keyword>
<keyword evidence="4" id="KW-0378">Hydrolase</keyword>
<evidence type="ECO:0000259" key="9">
    <source>
        <dbReference type="Pfam" id="PF01343"/>
    </source>
</evidence>
<evidence type="ECO:0000256" key="8">
    <source>
        <dbReference type="SAM" id="Phobius"/>
    </source>
</evidence>
<evidence type="ECO:0000256" key="2">
    <source>
        <dbReference type="ARBA" id="ARBA00008683"/>
    </source>
</evidence>
<dbReference type="EMBL" id="FOEI01000002">
    <property type="protein sequence ID" value="SEP77201.1"/>
    <property type="molecule type" value="Genomic_DNA"/>
</dbReference>
<keyword evidence="6 8" id="KW-0472">Membrane</keyword>
<dbReference type="OrthoDB" id="9764363at2"/>
<feature type="active site" description="Proton donor/acceptor" evidence="7">
    <location>
        <position position="191"/>
    </location>
</feature>
<dbReference type="GO" id="GO:0008236">
    <property type="term" value="F:serine-type peptidase activity"/>
    <property type="evidence" value="ECO:0007669"/>
    <property type="project" value="UniProtKB-KW"/>
</dbReference>
<dbReference type="InterPro" id="IPR002142">
    <property type="entry name" value="Peptidase_S49"/>
</dbReference>
<keyword evidence="5" id="KW-0720">Serine protease</keyword>
<comment type="similarity">
    <text evidence="2">Belongs to the peptidase S49 family.</text>
</comment>
<dbReference type="InterPro" id="IPR029045">
    <property type="entry name" value="ClpP/crotonase-like_dom_sf"/>
</dbReference>
<dbReference type="Proteomes" id="UP000198648">
    <property type="component" value="Unassembled WGS sequence"/>
</dbReference>
<dbReference type="RefSeq" id="WP_091466076.1">
    <property type="nucleotide sequence ID" value="NZ_FOEI01000002.1"/>
</dbReference>
<dbReference type="SUPFAM" id="SSF52096">
    <property type="entry name" value="ClpP/crotonase"/>
    <property type="match status" value="2"/>
</dbReference>
<evidence type="ECO:0000256" key="6">
    <source>
        <dbReference type="ARBA" id="ARBA00023136"/>
    </source>
</evidence>
<organism evidence="10 11">
    <name type="scientific">Flavobacterium urocaniciphilum</name>
    <dbReference type="NCBI Taxonomy" id="1299341"/>
    <lineage>
        <taxon>Bacteria</taxon>
        <taxon>Pseudomonadati</taxon>
        <taxon>Bacteroidota</taxon>
        <taxon>Flavobacteriia</taxon>
        <taxon>Flavobacteriales</taxon>
        <taxon>Flavobacteriaceae</taxon>
        <taxon>Flavobacterium</taxon>
    </lineage>
</organism>
<evidence type="ECO:0000256" key="3">
    <source>
        <dbReference type="ARBA" id="ARBA00022670"/>
    </source>
</evidence>
<name>A0A1H9AL13_9FLAO</name>
<feature type="transmembrane region" description="Helical" evidence="8">
    <location>
        <begin position="7"/>
        <end position="32"/>
    </location>
</feature>
<dbReference type="PANTHER" id="PTHR33209">
    <property type="entry name" value="PROTEASE 4"/>
    <property type="match status" value="1"/>
</dbReference>
<dbReference type="STRING" id="1299341.SAMN05444005_102204"/>
<dbReference type="NCBIfam" id="TIGR00705">
    <property type="entry name" value="SppA_67K"/>
    <property type="match status" value="1"/>
</dbReference>
<dbReference type="NCBIfam" id="TIGR00706">
    <property type="entry name" value="SppA_dom"/>
    <property type="match status" value="1"/>
</dbReference>
<dbReference type="Pfam" id="PF01343">
    <property type="entry name" value="Peptidase_S49"/>
    <property type="match status" value="2"/>
</dbReference>
<evidence type="ECO:0000256" key="7">
    <source>
        <dbReference type="PIRSR" id="PIRSR001217-1"/>
    </source>
</evidence>
<dbReference type="AlphaFoldDB" id="A0A1H9AL13"/>
<feature type="domain" description="Peptidase S49" evidence="9">
    <location>
        <begin position="371"/>
        <end position="520"/>
    </location>
</feature>
<dbReference type="InterPro" id="IPR047217">
    <property type="entry name" value="S49_SppA_67K_type_N"/>
</dbReference>
<dbReference type="CDD" id="cd07018">
    <property type="entry name" value="S49_SppA_67K_type"/>
    <property type="match status" value="1"/>
</dbReference>
<gene>
    <name evidence="10" type="ORF">SAMN05444005_102204</name>
</gene>
<keyword evidence="3 10" id="KW-0645">Protease</keyword>
<proteinExistence type="inferred from homology"/>
<sequence length="590" mass="65623">MNFFKSVFATVVGIFLFIILSFFLLIGISALFGGDGGKVKVKDNSVIQLDLSKVNFDYTGKYKSDSPFSELMIDKSKVGFIEVLNAIENAKKDDKIKGITIVNNQSTLGLAQSKELRDKLEDFKKSGKFIMSYANYFTQKEYYINSVADAVYLNPAGEVDFKGLSSELLFFKNFQDQTGLKMEIIRHGKFKSAVEPFLAQEISPENREQVTALLNSVWNTIVTDIAKTRKIPVETLNGIANDLLARTPKMALENKLVDKIAYEDEFNDAIKSKLKVKKEDDLESISIADYVADSSLKSNDYTKDDIIAVIYAQGEINGGEGDVDYIGEGSINRSLKEAREDEDVKAIVLRIDSPGGSALVSELIWREIELTKKVKPVVVSMGNLAASGGYYIACNANTIFAEPTTITGSIGVFGMLPNMHGFATKYGINAEQVQTHKNAAGYSVFEPISEDFKNVTLESIDNIYKTFVTRVATGRKMSFAQVDAIAQGRVWTGSDAIKNGLVDKLGNLDAAIKHAASLAKSKEYRTENYPEYKKDFNKIFEALAGASIYKSKETIMKEEIGEENYMLLQKIKKINNRKGIQMLMPYELNY</sequence>
<dbReference type="InterPro" id="IPR047272">
    <property type="entry name" value="S49_SppA_C"/>
</dbReference>
<dbReference type="GO" id="GO:0016020">
    <property type="term" value="C:membrane"/>
    <property type="evidence" value="ECO:0007669"/>
    <property type="project" value="UniProtKB-SubCell"/>
</dbReference>
<dbReference type="InterPro" id="IPR004635">
    <property type="entry name" value="Pept_S49_SppA"/>
</dbReference>
<keyword evidence="8" id="KW-0812">Transmembrane</keyword>
<feature type="active site" description="Nucleophile" evidence="7">
    <location>
        <position position="387"/>
    </location>
</feature>
<evidence type="ECO:0000256" key="5">
    <source>
        <dbReference type="ARBA" id="ARBA00022825"/>
    </source>
</evidence>